<dbReference type="InterPro" id="IPR036047">
    <property type="entry name" value="F-box-like_dom_sf"/>
</dbReference>
<evidence type="ECO:0000313" key="1">
    <source>
        <dbReference type="EMBL" id="KAG5167866.1"/>
    </source>
</evidence>
<name>A0A8H7XXQ1_PSICU</name>
<evidence type="ECO:0008006" key="2">
    <source>
        <dbReference type="Google" id="ProtNLM"/>
    </source>
</evidence>
<dbReference type="AlphaFoldDB" id="A0A8H7XXQ1"/>
<comment type="caution">
    <text evidence="1">The sequence shown here is derived from an EMBL/GenBank/DDBJ whole genome shotgun (WGS) entry which is preliminary data.</text>
</comment>
<reference evidence="1" key="1">
    <citation type="submission" date="2021-02" db="EMBL/GenBank/DDBJ databases">
        <title>Psilocybe cubensis genome.</title>
        <authorList>
            <person name="Mckernan K.J."/>
            <person name="Crawford S."/>
            <person name="Trippe A."/>
            <person name="Kane L.T."/>
            <person name="Mclaughlin S."/>
        </authorList>
    </citation>
    <scope>NUCLEOTIDE SEQUENCE [LARGE SCALE GENOMIC DNA]</scope>
    <source>
        <strain evidence="1">MGC-MH-2018</strain>
    </source>
</reference>
<proteinExistence type="predicted"/>
<organism evidence="1">
    <name type="scientific">Psilocybe cubensis</name>
    <name type="common">Psychedelic mushroom</name>
    <name type="synonym">Stropharia cubensis</name>
    <dbReference type="NCBI Taxonomy" id="181762"/>
    <lineage>
        <taxon>Eukaryota</taxon>
        <taxon>Fungi</taxon>
        <taxon>Dikarya</taxon>
        <taxon>Basidiomycota</taxon>
        <taxon>Agaricomycotina</taxon>
        <taxon>Agaricomycetes</taxon>
        <taxon>Agaricomycetidae</taxon>
        <taxon>Agaricales</taxon>
        <taxon>Agaricineae</taxon>
        <taxon>Strophariaceae</taxon>
        <taxon>Psilocybe</taxon>
    </lineage>
</organism>
<dbReference type="SUPFAM" id="SSF81383">
    <property type="entry name" value="F-box domain"/>
    <property type="match status" value="1"/>
</dbReference>
<dbReference type="EMBL" id="JAFIQS010000006">
    <property type="protein sequence ID" value="KAG5167866.1"/>
    <property type="molecule type" value="Genomic_DNA"/>
</dbReference>
<accession>A0A8H7XXQ1</accession>
<gene>
    <name evidence="1" type="ORF">JR316_006457</name>
</gene>
<sequence length="532" mass="60002">MDSTPSTTSQLVLRSQDVSRLSLTSLNDDVAIVLLSFMRPQDIMAYRQTCRQFFKTTERRVVWLNALRKVMDDHFVTEDTFPLKSMSLEMLQHAALSPFRFTTLLKEADGSLLEPTNTRILPCRLTENEKQSFGVTGNTVLETFTVAPGGRFVAVQTIHHKVNSDELLWVFTIWDLGIHGSFNTDAKPVKRVSIPISGDTHDFYTVALHFDPSYGSGTLFLIVHLIPESTKSSVSVYTMDITSHVNEMKLFAKIDFPGHLHLLLIVASPRSHRITGQFYEGEDDKNAYFVWDYLENKSTSWFTKDTLEDTYYYDGSIFYPYDNALIVVDIDGNLRVYNTPELTDGSAFWENPKVTQFPNIDIRRPFSGPCAHIPIADNHKSFSDYLCLSDTDEDVAAIYRIQDLNSLANSRLPQKLPVHAGTVNLSAVSVPGGPKSGLVHHLDEDNVLISYLNVDYSRLRAHVVDMNGGTPSLKLRNPELLNPLEAQTTILGYEGTMRMECVAISSMTGRVFIQTVQGHQRGLRQLQVMDYL</sequence>
<dbReference type="OrthoDB" id="3145038at2759"/>
<protein>
    <recommendedName>
        <fullName evidence="2">F-box domain-containing protein</fullName>
    </recommendedName>
</protein>